<keyword evidence="7 8" id="KW-0411">Iron-sulfur</keyword>
<dbReference type="GO" id="GO:0016226">
    <property type="term" value="P:iron-sulfur cluster assembly"/>
    <property type="evidence" value="ECO:0007669"/>
    <property type="project" value="InterPro"/>
</dbReference>
<comment type="similarity">
    <text evidence="2">In the C-terminal section; belongs to the Mrp/NBP35 ATP-binding proteins family.</text>
</comment>
<dbReference type="PANTHER" id="PTHR42961:SF2">
    <property type="entry name" value="IRON-SULFUR PROTEIN NUBPL"/>
    <property type="match status" value="1"/>
</dbReference>
<gene>
    <name evidence="10" type="primary">mpr</name>
    <name evidence="10" type="ordered locus">KHP_0206</name>
</gene>
<dbReference type="CDD" id="cd02037">
    <property type="entry name" value="Mrp_NBP35"/>
    <property type="match status" value="1"/>
</dbReference>
<evidence type="ECO:0000256" key="1">
    <source>
        <dbReference type="ARBA" id="ARBA00007352"/>
    </source>
</evidence>
<comment type="similarity">
    <text evidence="8">Belongs to the Mrp/NBP35 ATP-binding proteins family.</text>
</comment>
<dbReference type="GO" id="GO:0140663">
    <property type="term" value="F:ATP-dependent FeS chaperone activity"/>
    <property type="evidence" value="ECO:0007669"/>
    <property type="project" value="InterPro"/>
</dbReference>
<dbReference type="InterPro" id="IPR002744">
    <property type="entry name" value="MIP18-like"/>
</dbReference>
<dbReference type="AlphaFoldDB" id="A0AAI8F001"/>
<evidence type="ECO:0000256" key="6">
    <source>
        <dbReference type="ARBA" id="ARBA00023004"/>
    </source>
</evidence>
<proteinExistence type="inferred from homology"/>
<keyword evidence="8" id="KW-0378">Hydrolase</keyword>
<evidence type="ECO:0000256" key="2">
    <source>
        <dbReference type="ARBA" id="ARBA00008205"/>
    </source>
</evidence>
<evidence type="ECO:0000313" key="11">
    <source>
        <dbReference type="Proteomes" id="UP000002224"/>
    </source>
</evidence>
<evidence type="ECO:0000256" key="4">
    <source>
        <dbReference type="ARBA" id="ARBA00022741"/>
    </source>
</evidence>
<comment type="function">
    <text evidence="8">Binds and transfers iron-sulfur (Fe-S) clusters to target apoproteins. Can hydrolyze ATP.</text>
</comment>
<keyword evidence="3 8" id="KW-0479">Metal-binding</keyword>
<dbReference type="HAMAP" id="MF_02040">
    <property type="entry name" value="Mrp_NBP35"/>
    <property type="match status" value="1"/>
</dbReference>
<keyword evidence="5 8" id="KW-0067">ATP-binding</keyword>
<dbReference type="InterPro" id="IPR044304">
    <property type="entry name" value="NUBPL-like"/>
</dbReference>
<dbReference type="InterPro" id="IPR034904">
    <property type="entry name" value="FSCA_dom_sf"/>
</dbReference>
<keyword evidence="6 8" id="KW-0408">Iron</keyword>
<dbReference type="GO" id="GO:0051539">
    <property type="term" value="F:4 iron, 4 sulfur cluster binding"/>
    <property type="evidence" value="ECO:0007669"/>
    <property type="project" value="TreeGrafter"/>
</dbReference>
<evidence type="ECO:0000256" key="7">
    <source>
        <dbReference type="ARBA" id="ARBA00023014"/>
    </source>
</evidence>
<dbReference type="SUPFAM" id="SSF117916">
    <property type="entry name" value="Fe-S cluster assembly (FSCA) domain-like"/>
    <property type="match status" value="1"/>
</dbReference>
<dbReference type="KEGG" id="hpd:KHP_0206"/>
<evidence type="ECO:0000256" key="8">
    <source>
        <dbReference type="HAMAP-Rule" id="MF_02040"/>
    </source>
</evidence>
<dbReference type="Pfam" id="PF10609">
    <property type="entry name" value="ParA"/>
    <property type="match status" value="1"/>
</dbReference>
<feature type="binding site" evidence="8">
    <location>
        <begin position="150"/>
        <end position="157"/>
    </location>
    <ligand>
        <name>ATP</name>
        <dbReference type="ChEBI" id="CHEBI:30616"/>
    </ligand>
</feature>
<evidence type="ECO:0000313" key="10">
    <source>
        <dbReference type="EMBL" id="ACX97422.1"/>
    </source>
</evidence>
<comment type="subunit">
    <text evidence="8">Homodimer.</text>
</comment>
<reference evidence="11" key="1">
    <citation type="submission" date="2004-08" db="EMBL/GenBank/DDBJ databases">
        <title>Genome sequence of Helicobacter pylori strain 51.</title>
        <authorList>
            <person name="Kim S."/>
            <person name="Lee W.K."/>
            <person name="Choi S.H."/>
            <person name="Kang S."/>
            <person name="Park H.S."/>
            <person name="Kim Y.S."/>
            <person name="Lee S.G."/>
            <person name="Byun E.Y."/>
            <person name="Jeong J.E."/>
            <person name="Park Y.H."/>
            <person name="Lee E.J."/>
            <person name="Kim J.S."/>
            <person name="Ryu B.D."/>
            <person name="Lee Y.S."/>
            <person name="Hahn Y."/>
            <person name="Yeom Y.I."/>
            <person name="Park S.G."/>
            <person name="Youn H.S."/>
            <person name="Ko G.H."/>
            <person name="Choi M.B."/>
            <person name="Park C.H."/>
            <person name="Lim J.Y."/>
            <person name="Bae D.W."/>
            <person name="Song J.Y."/>
            <person name="Park J.U."/>
            <person name="Kang H.L."/>
            <person name="Baik S.C."/>
            <person name="Cho M.J."/>
            <person name="Yoo H.S."/>
            <person name="Rhee K.H."/>
        </authorList>
    </citation>
    <scope>NUCLEOTIDE SEQUENCE [LARGE SCALE GENOMIC DNA]</scope>
    <source>
        <strain evidence="11">51</strain>
    </source>
</reference>
<dbReference type="Proteomes" id="UP000002224">
    <property type="component" value="Chromosome"/>
</dbReference>
<dbReference type="Gene3D" id="3.30.300.130">
    <property type="entry name" value="Fe-S cluster assembly (FSCA)"/>
    <property type="match status" value="1"/>
</dbReference>
<feature type="domain" description="MIP18 family-like" evidence="9">
    <location>
        <begin position="50"/>
        <end position="112"/>
    </location>
</feature>
<dbReference type="InterPro" id="IPR033756">
    <property type="entry name" value="YlxH/NBP35"/>
</dbReference>
<dbReference type="InterPro" id="IPR027417">
    <property type="entry name" value="P-loop_NTPase"/>
</dbReference>
<evidence type="ECO:0000256" key="3">
    <source>
        <dbReference type="ARBA" id="ARBA00022723"/>
    </source>
</evidence>
<dbReference type="RefSeq" id="WP_000249716.1">
    <property type="nucleotide sequence ID" value="NC_017382.1"/>
</dbReference>
<dbReference type="Pfam" id="PF01883">
    <property type="entry name" value="FeS_assembly_P"/>
    <property type="match status" value="1"/>
</dbReference>
<dbReference type="InterPro" id="IPR000808">
    <property type="entry name" value="Mrp-like_CS"/>
</dbReference>
<name>A0AAI8F001_HELP1</name>
<dbReference type="SUPFAM" id="SSF52540">
    <property type="entry name" value="P-loop containing nucleoside triphosphate hydrolases"/>
    <property type="match status" value="1"/>
</dbReference>
<dbReference type="PANTHER" id="PTHR42961">
    <property type="entry name" value="IRON-SULFUR PROTEIN NUBPL"/>
    <property type="match status" value="1"/>
</dbReference>
<protein>
    <recommendedName>
        <fullName evidence="8">Iron-sulfur cluster carrier protein</fullName>
    </recommendedName>
</protein>
<dbReference type="EMBL" id="CP000012">
    <property type="protein sequence ID" value="ACX97422.1"/>
    <property type="molecule type" value="Genomic_DNA"/>
</dbReference>
<sequence>MVQFQNTLIKFHALSFFKNSNSIYNAKLNKTCYKEDSNTIILRIKMLTQEDVLSALKTIIYPNFEKDIVSFGFVKNIALHDNQLGLLIEIPSSSEETSAILRENISKAMQELGVKALNLDIKTPPKPQAPKPTTKNLAKNIRHVVMISSGKGGVGKSTTSVNLSIALASLNQKVGLLDADVYGPNIPRMMGLQNADVIMDPSGKKLIPLKAFGVSVMSMGLLYDEGQSLIWRGPMLMRAIEQMLSDIIWGDLDVLVVDMPPGTGDAQLTLAQAVPLSAGITVTTPQIVSLDDAKRSLDMFKKLHIPIAGIVENMGSFVCEHCKKESEIFGSNSMNELLEAYHTQILAKLPLEPKVRLGGDRGEPIAISHPNSVSAKIFEKMAQDLSTFLEKVEKEKLADNKDIQPTQTHACSH</sequence>
<keyword evidence="4 8" id="KW-0547">Nucleotide-binding</keyword>
<dbReference type="GO" id="GO:0046872">
    <property type="term" value="F:metal ion binding"/>
    <property type="evidence" value="ECO:0007669"/>
    <property type="project" value="UniProtKB-KW"/>
</dbReference>
<dbReference type="InterPro" id="IPR019591">
    <property type="entry name" value="Mrp/NBP35_ATP-bd"/>
</dbReference>
<evidence type="ECO:0000259" key="9">
    <source>
        <dbReference type="Pfam" id="PF01883"/>
    </source>
</evidence>
<comment type="similarity">
    <text evidence="1">In the N-terminal section; belongs to the MIP18 family.</text>
</comment>
<dbReference type="GO" id="GO:0016887">
    <property type="term" value="F:ATP hydrolysis activity"/>
    <property type="evidence" value="ECO:0007669"/>
    <property type="project" value="UniProtKB-UniRule"/>
</dbReference>
<dbReference type="GO" id="GO:0005524">
    <property type="term" value="F:ATP binding"/>
    <property type="evidence" value="ECO:0007669"/>
    <property type="project" value="UniProtKB-UniRule"/>
</dbReference>
<organism evidence="10 11">
    <name type="scientific">Helicobacter pylori (strain 51)</name>
    <dbReference type="NCBI Taxonomy" id="290847"/>
    <lineage>
        <taxon>Bacteria</taxon>
        <taxon>Pseudomonadati</taxon>
        <taxon>Campylobacterota</taxon>
        <taxon>Epsilonproteobacteria</taxon>
        <taxon>Campylobacterales</taxon>
        <taxon>Helicobacteraceae</taxon>
        <taxon>Helicobacter</taxon>
    </lineage>
</organism>
<accession>A0AAI8F001</accession>
<dbReference type="Gene3D" id="3.40.50.300">
    <property type="entry name" value="P-loop containing nucleotide triphosphate hydrolases"/>
    <property type="match status" value="1"/>
</dbReference>
<evidence type="ECO:0000256" key="5">
    <source>
        <dbReference type="ARBA" id="ARBA00022840"/>
    </source>
</evidence>
<dbReference type="PROSITE" id="PS01215">
    <property type="entry name" value="MRP"/>
    <property type="match status" value="1"/>
</dbReference>
<dbReference type="FunFam" id="3.40.50.300:FF:001278">
    <property type="entry name" value="Iron-sulfur cluster carrier protein"/>
    <property type="match status" value="1"/>
</dbReference>